<dbReference type="EMBL" id="BAABGZ010000018">
    <property type="protein sequence ID" value="GAA4355880.1"/>
    <property type="molecule type" value="Genomic_DNA"/>
</dbReference>
<evidence type="ECO:0000259" key="2">
    <source>
        <dbReference type="PROSITE" id="PS50110"/>
    </source>
</evidence>
<dbReference type="Pfam" id="PF00072">
    <property type="entry name" value="Response_reg"/>
    <property type="match status" value="1"/>
</dbReference>
<dbReference type="Proteomes" id="UP001501153">
    <property type="component" value="Unassembled WGS sequence"/>
</dbReference>
<dbReference type="SUPFAM" id="SSF52172">
    <property type="entry name" value="CheY-like"/>
    <property type="match status" value="1"/>
</dbReference>
<keyword evidence="1" id="KW-0597">Phosphoprotein</keyword>
<dbReference type="PANTHER" id="PTHR43228:SF1">
    <property type="entry name" value="TWO-COMPONENT RESPONSE REGULATOR ARR22"/>
    <property type="match status" value="1"/>
</dbReference>
<organism evidence="3 4">
    <name type="scientific">Hymenobacter saemangeumensis</name>
    <dbReference type="NCBI Taxonomy" id="1084522"/>
    <lineage>
        <taxon>Bacteria</taxon>
        <taxon>Pseudomonadati</taxon>
        <taxon>Bacteroidota</taxon>
        <taxon>Cytophagia</taxon>
        <taxon>Cytophagales</taxon>
        <taxon>Hymenobacteraceae</taxon>
        <taxon>Hymenobacter</taxon>
    </lineage>
</organism>
<dbReference type="PANTHER" id="PTHR43228">
    <property type="entry name" value="TWO-COMPONENT RESPONSE REGULATOR"/>
    <property type="match status" value="1"/>
</dbReference>
<evidence type="ECO:0000313" key="4">
    <source>
        <dbReference type="Proteomes" id="UP001501153"/>
    </source>
</evidence>
<accession>A0ABP8IC40</accession>
<dbReference type="InterPro" id="IPR052048">
    <property type="entry name" value="ST_Response_Regulator"/>
</dbReference>
<sequence length="136" mass="14969">MPRLASVLLVDDDTTANFLHKLLIQRAGVTEHLLVAEDGAQALRTLADTCQQPDQAQCPALILLDMNMPVMNGIEFLQAYQHLPAAQRQGIVVMLLTSASVTRDLDLLRGLPFHGIVEKPLTAVKLQQLLDDYFPA</sequence>
<protein>
    <submittedName>
        <fullName evidence="3">Response regulator</fullName>
    </submittedName>
</protein>
<dbReference type="PROSITE" id="PS50110">
    <property type="entry name" value="RESPONSE_REGULATORY"/>
    <property type="match status" value="1"/>
</dbReference>
<feature type="domain" description="Response regulatory" evidence="2">
    <location>
        <begin position="6"/>
        <end position="134"/>
    </location>
</feature>
<dbReference type="InterPro" id="IPR011006">
    <property type="entry name" value="CheY-like_superfamily"/>
</dbReference>
<dbReference type="SMART" id="SM00448">
    <property type="entry name" value="REC"/>
    <property type="match status" value="1"/>
</dbReference>
<evidence type="ECO:0000256" key="1">
    <source>
        <dbReference type="PROSITE-ProRule" id="PRU00169"/>
    </source>
</evidence>
<feature type="modified residue" description="4-aspartylphosphate" evidence="1">
    <location>
        <position position="65"/>
    </location>
</feature>
<gene>
    <name evidence="3" type="ORF">GCM10023185_19160</name>
</gene>
<comment type="caution">
    <text evidence="3">The sequence shown here is derived from an EMBL/GenBank/DDBJ whole genome shotgun (WGS) entry which is preliminary data.</text>
</comment>
<keyword evidence="4" id="KW-1185">Reference proteome</keyword>
<name>A0ABP8IC40_9BACT</name>
<dbReference type="InterPro" id="IPR001789">
    <property type="entry name" value="Sig_transdc_resp-reg_receiver"/>
</dbReference>
<dbReference type="Gene3D" id="3.40.50.2300">
    <property type="match status" value="1"/>
</dbReference>
<evidence type="ECO:0000313" key="3">
    <source>
        <dbReference type="EMBL" id="GAA4355880.1"/>
    </source>
</evidence>
<proteinExistence type="predicted"/>
<reference evidence="4" key="1">
    <citation type="journal article" date="2019" name="Int. J. Syst. Evol. Microbiol.">
        <title>The Global Catalogue of Microorganisms (GCM) 10K type strain sequencing project: providing services to taxonomists for standard genome sequencing and annotation.</title>
        <authorList>
            <consortium name="The Broad Institute Genomics Platform"/>
            <consortium name="The Broad Institute Genome Sequencing Center for Infectious Disease"/>
            <person name="Wu L."/>
            <person name="Ma J."/>
        </authorList>
    </citation>
    <scope>NUCLEOTIDE SEQUENCE [LARGE SCALE GENOMIC DNA]</scope>
    <source>
        <strain evidence="4">JCM 17923</strain>
    </source>
</reference>
<dbReference type="RefSeq" id="WP_345235808.1">
    <property type="nucleotide sequence ID" value="NZ_BAABGZ010000018.1"/>
</dbReference>